<dbReference type="Proteomes" id="UP001642405">
    <property type="component" value="Unassembled WGS sequence"/>
</dbReference>
<feature type="compositionally biased region" description="Low complexity" evidence="1">
    <location>
        <begin position="107"/>
        <end position="116"/>
    </location>
</feature>
<organism evidence="2 3">
    <name type="scientific">Sporothrix curviconia</name>
    <dbReference type="NCBI Taxonomy" id="1260050"/>
    <lineage>
        <taxon>Eukaryota</taxon>
        <taxon>Fungi</taxon>
        <taxon>Dikarya</taxon>
        <taxon>Ascomycota</taxon>
        <taxon>Pezizomycotina</taxon>
        <taxon>Sordariomycetes</taxon>
        <taxon>Sordariomycetidae</taxon>
        <taxon>Ophiostomatales</taxon>
        <taxon>Ophiostomataceae</taxon>
        <taxon>Sporothrix</taxon>
    </lineage>
</organism>
<dbReference type="EMBL" id="CAWUHB010000015">
    <property type="protein sequence ID" value="CAK7218588.1"/>
    <property type="molecule type" value="Genomic_DNA"/>
</dbReference>
<feature type="region of interest" description="Disordered" evidence="1">
    <location>
        <begin position="107"/>
        <end position="132"/>
    </location>
</feature>
<evidence type="ECO:0000313" key="2">
    <source>
        <dbReference type="EMBL" id="CAK7218588.1"/>
    </source>
</evidence>
<evidence type="ECO:0000313" key="3">
    <source>
        <dbReference type="Proteomes" id="UP001642405"/>
    </source>
</evidence>
<proteinExistence type="predicted"/>
<evidence type="ECO:0000256" key="1">
    <source>
        <dbReference type="SAM" id="MobiDB-lite"/>
    </source>
</evidence>
<gene>
    <name evidence="2" type="primary">PCL5</name>
    <name evidence="2" type="ORF">SCUCBS95973_003539</name>
</gene>
<reference evidence="2 3" key="1">
    <citation type="submission" date="2024-01" db="EMBL/GenBank/DDBJ databases">
        <authorList>
            <person name="Allen C."/>
            <person name="Tagirdzhanova G."/>
        </authorList>
    </citation>
    <scope>NUCLEOTIDE SEQUENCE [LARGE SCALE GENOMIC DNA]</scope>
</reference>
<name>A0ABP0BG99_9PEZI</name>
<keyword evidence="3" id="KW-1185">Reference proteome</keyword>
<sequence length="818" mass="86649">MQGDDEHGSPLAPLHPRLRHTTLPYSSSSIATCASASQSSVWSHGSSDSSSQSCIDDGSFDCLSAVSSQTSVSSASSHGSVCLSSQQGADAKLAAARTWQTQQQQLQRLQQQQQQQSTSVPAALRRHPRRSSVASAVVPSLLRQSDRRTTFVDHLVDASTQIVQAIWPLSSVVGRGESASSSSNSSYLLPLRTFIQETLRRSRASYSTLQVALYYLVLIKPRLPSQNFTTEQTNDSHACRALQCGRRMFLAALILASKYLQDRNYSARAWSKISGLSTAEINQNETAFLHSVNWRLHITNEVYNRWIECVNKFNSPQMPPSPGPAVVDGFERKCFEFRMLIQKLSPSLDNLEELFGPSTPVVVRRSSTCQLLAGALSPVSMCSSPEASADSPLSVSSENNTPLASKISGPMSGVINSNSSAMQYSPATPTSFVAGRVAPVLGLLPTPKLAPPQSGIFNCTSAAGSAVGSATAPGPSSAQILAGSRSSMCFAVAQASSASATQFLDRWPPAFSSSSALSSTVSPVGAMLTRRSSLANSVSTASSPESMISDSSLVSRSSSVSSAWSLMNAPNAQLPKLDTQARHRFLKQQCSSGSLREKSCFGLRAAGNIPAVVPEGFEIGSGDDCNSAVFASPETMYTGLIGKDACAPMRRSSDVDATAAARALADLQQQQFLGDVTSPIAPIAPIAPIDNGKSRASLKRSRPLSGEASFLQDNVRDLLRGGLPTGASNCGLEAMVMAQPATVQQQQQQQRMLSVAPTDRDLNVSSRASALTGSRKRLCRTTSAGAVLADSTCSYGMDLQHPSMSGLCGPGMWQGILN</sequence>
<feature type="region of interest" description="Disordered" evidence="1">
    <location>
        <begin position="1"/>
        <end position="20"/>
    </location>
</feature>
<accession>A0ABP0BG99</accession>
<protein>
    <submittedName>
        <fullName evidence="2">PHO85 cyclin-5</fullName>
    </submittedName>
</protein>
<dbReference type="InterPro" id="IPR013922">
    <property type="entry name" value="Cyclin_PHO80-like"/>
</dbReference>
<dbReference type="CDD" id="cd20557">
    <property type="entry name" value="CYCLIN_ScPCL1-like"/>
    <property type="match status" value="1"/>
</dbReference>
<dbReference type="PANTHER" id="PTHR15615">
    <property type="match status" value="1"/>
</dbReference>
<dbReference type="Pfam" id="PF08613">
    <property type="entry name" value="Cyclin"/>
    <property type="match status" value="1"/>
</dbReference>
<comment type="caution">
    <text evidence="2">The sequence shown here is derived from an EMBL/GenBank/DDBJ whole genome shotgun (WGS) entry which is preliminary data.</text>
</comment>
<dbReference type="Gene3D" id="1.10.472.10">
    <property type="entry name" value="Cyclin-like"/>
    <property type="match status" value="1"/>
</dbReference>
<dbReference type="PANTHER" id="PTHR15615:SF36">
    <property type="entry name" value="PHO85 CYCLIN-5"/>
    <property type="match status" value="1"/>
</dbReference>